<organism evidence="2 3">
    <name type="scientific">Grifola frondosa</name>
    <name type="common">Maitake</name>
    <name type="synonym">Polyporus frondosus</name>
    <dbReference type="NCBI Taxonomy" id="5627"/>
    <lineage>
        <taxon>Eukaryota</taxon>
        <taxon>Fungi</taxon>
        <taxon>Dikarya</taxon>
        <taxon>Basidiomycota</taxon>
        <taxon>Agaricomycotina</taxon>
        <taxon>Agaricomycetes</taxon>
        <taxon>Polyporales</taxon>
        <taxon>Grifolaceae</taxon>
        <taxon>Grifola</taxon>
    </lineage>
</organism>
<protein>
    <submittedName>
        <fullName evidence="2">Uncharacterized protein</fullName>
    </submittedName>
</protein>
<dbReference type="Proteomes" id="UP000092993">
    <property type="component" value="Unassembled WGS sequence"/>
</dbReference>
<feature type="region of interest" description="Disordered" evidence="1">
    <location>
        <begin position="85"/>
        <end position="104"/>
    </location>
</feature>
<comment type="caution">
    <text evidence="2">The sequence shown here is derived from an EMBL/GenBank/DDBJ whole genome shotgun (WGS) entry which is preliminary data.</text>
</comment>
<dbReference type="AlphaFoldDB" id="A0A1C7LJZ9"/>
<reference evidence="2 3" key="1">
    <citation type="submission" date="2016-03" db="EMBL/GenBank/DDBJ databases">
        <title>Whole genome sequencing of Grifola frondosa 9006-11.</title>
        <authorList>
            <person name="Min B."/>
            <person name="Park H."/>
            <person name="Kim J.-G."/>
            <person name="Cho H."/>
            <person name="Oh Y.-L."/>
            <person name="Kong W.-S."/>
            <person name="Choi I.-G."/>
        </authorList>
    </citation>
    <scope>NUCLEOTIDE SEQUENCE [LARGE SCALE GENOMIC DNA]</scope>
    <source>
        <strain evidence="2 3">9006-11</strain>
    </source>
</reference>
<name>A0A1C7LJZ9_GRIFR</name>
<dbReference type="EMBL" id="LUGG01000056">
    <property type="protein sequence ID" value="OBZ65111.1"/>
    <property type="molecule type" value="Genomic_DNA"/>
</dbReference>
<accession>A0A1C7LJZ9</accession>
<sequence length="331" mass="37008">MAYISEPLPCLTVSLTPHTCPRSFPSPSSCIAPVALVLHAHPCSTLCPSRTPLIHGRIYASRPHLCPCSSLEHFFAKSSIRMSPTRISSLRPPPKRDGKTPPHTMPDHLLPTIHVHTLHSYAYPIIHACSLLCAAPRDSCPRPSLTNAHALRALNDSLRVSAHEQLQHPTQLPHLPRAHKCVLWRNVRTYGWQSVQAAQAETEGMGTEQGHGCERGAGTKEMHKVHELHSGKLMELARIIAAALVSVQHDLLPAWLVQHMHRNTDIEFPMHNAQVEAKAKKKLGMLGLFRWKLHVDENVHIAWTLSSMSNLQHHWHFLLHVAEVHDGGIWC</sequence>
<gene>
    <name evidence="2" type="ORF">A0H81_14891</name>
</gene>
<evidence type="ECO:0000313" key="3">
    <source>
        <dbReference type="Proteomes" id="UP000092993"/>
    </source>
</evidence>
<evidence type="ECO:0000313" key="2">
    <source>
        <dbReference type="EMBL" id="OBZ65111.1"/>
    </source>
</evidence>
<keyword evidence="3" id="KW-1185">Reference proteome</keyword>
<evidence type="ECO:0000256" key="1">
    <source>
        <dbReference type="SAM" id="MobiDB-lite"/>
    </source>
</evidence>
<proteinExistence type="predicted"/>